<dbReference type="CDD" id="cd14852">
    <property type="entry name" value="LD-carboxypeptidase"/>
    <property type="match status" value="1"/>
</dbReference>
<protein>
    <submittedName>
        <fullName evidence="4">D-alanyl-D-alanine carboxypeptidase family protein</fullName>
    </submittedName>
</protein>
<keyword evidence="2" id="KW-1133">Transmembrane helix</keyword>
<dbReference type="SMART" id="SM01208">
    <property type="entry name" value="G5"/>
    <property type="match status" value="1"/>
</dbReference>
<dbReference type="RefSeq" id="WP_051986913.1">
    <property type="nucleotide sequence ID" value="NZ_JACOOO010000001.1"/>
</dbReference>
<dbReference type="Gene3D" id="3.30.1380.10">
    <property type="match status" value="1"/>
</dbReference>
<dbReference type="PROSITE" id="PS51109">
    <property type="entry name" value="G5"/>
    <property type="match status" value="1"/>
</dbReference>
<keyword evidence="1" id="KW-0732">Signal</keyword>
<dbReference type="Pfam" id="PF02557">
    <property type="entry name" value="VanY"/>
    <property type="match status" value="1"/>
</dbReference>
<dbReference type="Gene3D" id="2.20.230.10">
    <property type="entry name" value="Resuscitation-promoting factor rpfb"/>
    <property type="match status" value="1"/>
</dbReference>
<dbReference type="EMBL" id="JACOOO010000001">
    <property type="protein sequence ID" value="MBC5627297.1"/>
    <property type="molecule type" value="Genomic_DNA"/>
</dbReference>
<comment type="caution">
    <text evidence="4">The sequence shown here is derived from an EMBL/GenBank/DDBJ whole genome shotgun (WGS) entry which is preliminary data.</text>
</comment>
<proteinExistence type="predicted"/>
<evidence type="ECO:0000313" key="5">
    <source>
        <dbReference type="Proteomes" id="UP000596929"/>
    </source>
</evidence>
<name>A0ABR7D7T9_9CLOT</name>
<dbReference type="PANTHER" id="PTHR34385:SF1">
    <property type="entry name" value="PEPTIDOGLYCAN L-ALANYL-D-GLUTAMATE ENDOPEPTIDASE CWLK"/>
    <property type="match status" value="1"/>
</dbReference>
<gene>
    <name evidence="4" type="ORF">H8S20_00160</name>
</gene>
<dbReference type="Pfam" id="PF03990">
    <property type="entry name" value="DUF348"/>
    <property type="match status" value="1"/>
</dbReference>
<organism evidence="4 5">
    <name type="scientific">Clostridium hominis</name>
    <dbReference type="NCBI Taxonomy" id="2763036"/>
    <lineage>
        <taxon>Bacteria</taxon>
        <taxon>Bacillati</taxon>
        <taxon>Bacillota</taxon>
        <taxon>Clostridia</taxon>
        <taxon>Eubacteriales</taxon>
        <taxon>Clostridiaceae</taxon>
        <taxon>Clostridium</taxon>
    </lineage>
</organism>
<feature type="domain" description="G5" evidence="3">
    <location>
        <begin position="92"/>
        <end position="172"/>
    </location>
</feature>
<dbReference type="InterPro" id="IPR058193">
    <property type="entry name" value="VanY/YodJ_core_dom"/>
</dbReference>
<evidence type="ECO:0000313" key="4">
    <source>
        <dbReference type="EMBL" id="MBC5627297.1"/>
    </source>
</evidence>
<dbReference type="InterPro" id="IPR003709">
    <property type="entry name" value="VanY-like_core_dom"/>
</dbReference>
<dbReference type="InterPro" id="IPR007137">
    <property type="entry name" value="DUF348"/>
</dbReference>
<keyword evidence="4" id="KW-0645">Protease</keyword>
<evidence type="ECO:0000256" key="2">
    <source>
        <dbReference type="SAM" id="Phobius"/>
    </source>
</evidence>
<feature type="transmembrane region" description="Helical" evidence="2">
    <location>
        <begin position="16"/>
        <end position="36"/>
    </location>
</feature>
<reference evidence="4 5" key="1">
    <citation type="submission" date="2020-08" db="EMBL/GenBank/DDBJ databases">
        <title>Genome public.</title>
        <authorList>
            <person name="Liu C."/>
            <person name="Sun Q."/>
        </authorList>
    </citation>
    <scope>NUCLEOTIDE SEQUENCE [LARGE SCALE GENOMIC DNA]</scope>
    <source>
        <strain evidence="4 5">NSJ-6</strain>
    </source>
</reference>
<dbReference type="GO" id="GO:0004180">
    <property type="term" value="F:carboxypeptidase activity"/>
    <property type="evidence" value="ECO:0007669"/>
    <property type="project" value="UniProtKB-KW"/>
</dbReference>
<evidence type="ECO:0000259" key="3">
    <source>
        <dbReference type="PROSITE" id="PS51109"/>
    </source>
</evidence>
<evidence type="ECO:0000256" key="1">
    <source>
        <dbReference type="ARBA" id="ARBA00022729"/>
    </source>
</evidence>
<dbReference type="InterPro" id="IPR052179">
    <property type="entry name" value="DD-CPase-like"/>
</dbReference>
<keyword evidence="4" id="KW-0378">Hydrolase</keyword>
<keyword evidence="5" id="KW-1185">Reference proteome</keyword>
<keyword evidence="4" id="KW-0121">Carboxypeptidase</keyword>
<dbReference type="Pfam" id="PF07501">
    <property type="entry name" value="G5"/>
    <property type="match status" value="1"/>
</dbReference>
<accession>A0ABR7D7T9</accession>
<sequence length="349" mass="39103">MNSGSVDLKKKLKKKYIYIITVCTVMIIAVLAIRSLSIKKVTVVVDGKEIIHKTNKDTIGEVLNELGITYGENDKLSKSSSESINDKDNIVITRVTFKDEVVEENINFEEKKVKDYKIPLGENRILSEGEVGKKNSTYKVTYENGVEVKRELINEEVIDEASDKVIAEGIFEPTSLTVCVNKSRNLSSDYEPGNLVVPNVRSIVSSSRIMMVPEAATALEDLFLGAENDGVYLYAVSGYRSYDYQASIYNPYSGYSAPPGASEHQLGLAMDVNSSYYGSSLTTEFGYSTEGQWVKANAHKYGFIVRYLDGKEDITGYYYEPWHIRYVGVDLATELYNSGLTLEEYYGEY</sequence>
<keyword evidence="2" id="KW-0472">Membrane</keyword>
<dbReference type="PANTHER" id="PTHR34385">
    <property type="entry name" value="D-ALANYL-D-ALANINE CARBOXYPEPTIDASE"/>
    <property type="match status" value="1"/>
</dbReference>
<dbReference type="InterPro" id="IPR009045">
    <property type="entry name" value="Zn_M74/Hedgehog-like"/>
</dbReference>
<dbReference type="InterPro" id="IPR011098">
    <property type="entry name" value="G5_dom"/>
</dbReference>
<dbReference type="Proteomes" id="UP000596929">
    <property type="component" value="Unassembled WGS sequence"/>
</dbReference>
<dbReference type="SUPFAM" id="SSF55166">
    <property type="entry name" value="Hedgehog/DD-peptidase"/>
    <property type="match status" value="1"/>
</dbReference>
<keyword evidence="2" id="KW-0812">Transmembrane</keyword>